<dbReference type="Gene3D" id="3.30.1550.10">
    <property type="entry name" value="Ribosomal protein L11/L12, N-terminal domain"/>
    <property type="match status" value="1"/>
</dbReference>
<dbReference type="GO" id="GO:0003735">
    <property type="term" value="F:structural constituent of ribosome"/>
    <property type="evidence" value="ECO:0007669"/>
    <property type="project" value="InterPro"/>
</dbReference>
<evidence type="ECO:0000259" key="11">
    <source>
        <dbReference type="Pfam" id="PF03946"/>
    </source>
</evidence>
<dbReference type="InterPro" id="IPR036769">
    <property type="entry name" value="Ribosomal_uL11_C_sf"/>
</dbReference>
<dbReference type="InterPro" id="IPR020784">
    <property type="entry name" value="Ribosomal_uL11_N"/>
</dbReference>
<dbReference type="PROSITE" id="PS00359">
    <property type="entry name" value="RIBOSOMAL_L11"/>
    <property type="match status" value="1"/>
</dbReference>
<evidence type="ECO:0000256" key="8">
    <source>
        <dbReference type="RuleBase" id="RU003978"/>
    </source>
</evidence>
<evidence type="ECO:0000259" key="10">
    <source>
        <dbReference type="Pfam" id="PF00298"/>
    </source>
</evidence>
<evidence type="ECO:0000256" key="2">
    <source>
        <dbReference type="ARBA" id="ARBA00022481"/>
    </source>
</evidence>
<organism evidence="12 13">
    <name type="scientific">Candidatus Uhrbacteria bacterium GW2011_GWA2_53_10</name>
    <dbReference type="NCBI Taxonomy" id="1618980"/>
    <lineage>
        <taxon>Bacteria</taxon>
        <taxon>Candidatus Uhriibacteriota</taxon>
    </lineage>
</organism>
<dbReference type="EMBL" id="LCRI01000012">
    <property type="protein sequence ID" value="KKW32839.1"/>
    <property type="molecule type" value="Genomic_DNA"/>
</dbReference>
<evidence type="ECO:0000256" key="5">
    <source>
        <dbReference type="ARBA" id="ARBA00022980"/>
    </source>
</evidence>
<evidence type="ECO:0000256" key="6">
    <source>
        <dbReference type="ARBA" id="ARBA00023274"/>
    </source>
</evidence>
<comment type="similarity">
    <text evidence="1 7 8">Belongs to the universal ribosomal protein uL11 family.</text>
</comment>
<dbReference type="Pfam" id="PF03946">
    <property type="entry name" value="Ribosomal_L11_N"/>
    <property type="match status" value="1"/>
</dbReference>
<feature type="domain" description="Large ribosomal subunit protein uL11 N-terminal" evidence="11">
    <location>
        <begin position="9"/>
        <end position="66"/>
    </location>
</feature>
<dbReference type="SMART" id="SM00649">
    <property type="entry name" value="RL11"/>
    <property type="match status" value="1"/>
</dbReference>
<comment type="PTM">
    <text evidence="7 9">One or more lysine residues are methylated.</text>
</comment>
<name>A0A0G2AJR2_9BACT</name>
<evidence type="ECO:0000256" key="7">
    <source>
        <dbReference type="HAMAP-Rule" id="MF_00736"/>
    </source>
</evidence>
<dbReference type="PANTHER" id="PTHR11661:SF1">
    <property type="entry name" value="LARGE RIBOSOMAL SUBUNIT PROTEIN UL11M"/>
    <property type="match status" value="1"/>
</dbReference>
<keyword evidence="3 7" id="KW-0699">rRNA-binding</keyword>
<dbReference type="Gene3D" id="1.10.10.250">
    <property type="entry name" value="Ribosomal protein L11, C-terminal domain"/>
    <property type="match status" value="1"/>
</dbReference>
<protein>
    <recommendedName>
        <fullName evidence="7">Large ribosomal subunit protein uL11</fullName>
    </recommendedName>
</protein>
<evidence type="ECO:0000256" key="3">
    <source>
        <dbReference type="ARBA" id="ARBA00022730"/>
    </source>
</evidence>
<comment type="caution">
    <text evidence="12">The sequence shown here is derived from an EMBL/GenBank/DDBJ whole genome shotgun (WGS) entry which is preliminary data.</text>
</comment>
<dbReference type="InterPro" id="IPR006519">
    <property type="entry name" value="Ribosomal_uL11_bac-typ"/>
</dbReference>
<dbReference type="GO" id="GO:0022625">
    <property type="term" value="C:cytosolic large ribosomal subunit"/>
    <property type="evidence" value="ECO:0007669"/>
    <property type="project" value="TreeGrafter"/>
</dbReference>
<gene>
    <name evidence="7" type="primary">rplK</name>
    <name evidence="12" type="ORF">UY77_C0012G0006</name>
</gene>
<dbReference type="InterPro" id="IPR036796">
    <property type="entry name" value="Ribosomal_uL11_N_sf"/>
</dbReference>
<dbReference type="Proteomes" id="UP000034711">
    <property type="component" value="Unassembled WGS sequence"/>
</dbReference>
<dbReference type="GO" id="GO:0006412">
    <property type="term" value="P:translation"/>
    <property type="evidence" value="ECO:0007669"/>
    <property type="project" value="UniProtKB-UniRule"/>
</dbReference>
<dbReference type="InterPro" id="IPR020785">
    <property type="entry name" value="Ribosomal_uL11_CS"/>
</dbReference>
<dbReference type="InterPro" id="IPR000911">
    <property type="entry name" value="Ribosomal_uL11"/>
</dbReference>
<keyword evidence="4 7" id="KW-0694">RNA-binding</keyword>
<dbReference type="InterPro" id="IPR020783">
    <property type="entry name" value="Ribosomal_uL11_C"/>
</dbReference>
<evidence type="ECO:0000313" key="13">
    <source>
        <dbReference type="Proteomes" id="UP000034711"/>
    </source>
</evidence>
<evidence type="ECO:0000313" key="12">
    <source>
        <dbReference type="EMBL" id="KKW32839.1"/>
    </source>
</evidence>
<comment type="function">
    <text evidence="7 9">Forms part of the ribosomal stalk which helps the ribosome interact with GTP-bound translation factors.</text>
</comment>
<dbReference type="PATRIC" id="fig|1618980.3.peg.251"/>
<evidence type="ECO:0000256" key="9">
    <source>
        <dbReference type="RuleBase" id="RU003979"/>
    </source>
</evidence>
<evidence type="ECO:0000256" key="1">
    <source>
        <dbReference type="ARBA" id="ARBA00010537"/>
    </source>
</evidence>
<comment type="subunit">
    <text evidence="7">Part of the ribosomal stalk of the 50S ribosomal subunit. Interacts with L10 and the large rRNA to form the base of the stalk. L10 forms an elongated spine to which L12 dimers bind in a sequential fashion forming a multimeric L10(L12)X complex.</text>
</comment>
<dbReference type="PANTHER" id="PTHR11661">
    <property type="entry name" value="60S RIBOSOMAL PROTEIN L12"/>
    <property type="match status" value="1"/>
</dbReference>
<dbReference type="SUPFAM" id="SSF54747">
    <property type="entry name" value="Ribosomal L11/L12e N-terminal domain"/>
    <property type="match status" value="1"/>
</dbReference>
<keyword evidence="6 7" id="KW-0687">Ribonucleoprotein</keyword>
<dbReference type="Pfam" id="PF00298">
    <property type="entry name" value="Ribosomal_L11"/>
    <property type="match status" value="1"/>
</dbReference>
<dbReference type="NCBIfam" id="TIGR01632">
    <property type="entry name" value="L11_bact"/>
    <property type="match status" value="1"/>
</dbReference>
<sequence>MAKKLVTQIKLQISGGAATPAPPVGPALGQHGLNIADFVKKFNDATKDRRGEVVPVIISVFEDRSYTFITKIAPASELIKKAIGITKGSGKPLTDKVGTITKAQLREVAEKKLPDLNTTDVEQAMKIIAGTARQMGVEVKD</sequence>
<dbReference type="SUPFAM" id="SSF46906">
    <property type="entry name" value="Ribosomal protein L11, C-terminal domain"/>
    <property type="match status" value="1"/>
</dbReference>
<keyword evidence="5 7" id="KW-0689">Ribosomal protein</keyword>
<keyword evidence="2 7" id="KW-0488">Methylation</keyword>
<evidence type="ECO:0000256" key="4">
    <source>
        <dbReference type="ARBA" id="ARBA00022884"/>
    </source>
</evidence>
<dbReference type="HAMAP" id="MF_00736">
    <property type="entry name" value="Ribosomal_uL11"/>
    <property type="match status" value="1"/>
</dbReference>
<dbReference type="AlphaFoldDB" id="A0A0G2AJR2"/>
<feature type="domain" description="Large ribosomal subunit protein uL11 C-terminal" evidence="10">
    <location>
        <begin position="71"/>
        <end position="139"/>
    </location>
</feature>
<dbReference type="GO" id="GO:0070180">
    <property type="term" value="F:large ribosomal subunit rRNA binding"/>
    <property type="evidence" value="ECO:0007669"/>
    <property type="project" value="UniProtKB-UniRule"/>
</dbReference>
<proteinExistence type="inferred from homology"/>
<dbReference type="FunFam" id="3.30.1550.10:FF:000006">
    <property type="entry name" value="50S ribosomal protein L11"/>
    <property type="match status" value="1"/>
</dbReference>
<reference evidence="12 13" key="1">
    <citation type="journal article" date="2015" name="Nature">
        <title>rRNA introns, odd ribosomes, and small enigmatic genomes across a large radiation of phyla.</title>
        <authorList>
            <person name="Brown C.T."/>
            <person name="Hug L.A."/>
            <person name="Thomas B.C."/>
            <person name="Sharon I."/>
            <person name="Castelle C.J."/>
            <person name="Singh A."/>
            <person name="Wilkins M.J."/>
            <person name="Williams K.H."/>
            <person name="Banfield J.F."/>
        </authorList>
    </citation>
    <scope>NUCLEOTIDE SEQUENCE [LARGE SCALE GENOMIC DNA]</scope>
</reference>
<dbReference type="CDD" id="cd00349">
    <property type="entry name" value="Ribosomal_L11"/>
    <property type="match status" value="1"/>
</dbReference>
<accession>A0A0G2AJR2</accession>
<dbReference type="FunFam" id="1.10.10.250:FF:000001">
    <property type="entry name" value="50S ribosomal protein L11"/>
    <property type="match status" value="1"/>
</dbReference>